<dbReference type="Proteomes" id="UP000708298">
    <property type="component" value="Unassembled WGS sequence"/>
</dbReference>
<feature type="domain" description="Amidohydrolase-related" evidence="3">
    <location>
        <begin position="58"/>
        <end position="405"/>
    </location>
</feature>
<protein>
    <submittedName>
        <fullName evidence="4">Amidohydrolase</fullName>
    </submittedName>
</protein>
<comment type="similarity">
    <text evidence="1">Belongs to the metallo-dependent hydrolases superfamily. ATZ/TRZ family.</text>
</comment>
<dbReference type="AlphaFoldDB" id="A0A963YT36"/>
<dbReference type="CDD" id="cd01298">
    <property type="entry name" value="ATZ_TRZ_like"/>
    <property type="match status" value="1"/>
</dbReference>
<accession>A0A963YT36</accession>
<dbReference type="Gene3D" id="3.20.20.140">
    <property type="entry name" value="Metal-dependent hydrolases"/>
    <property type="match status" value="1"/>
</dbReference>
<evidence type="ECO:0000259" key="3">
    <source>
        <dbReference type="Pfam" id="PF01979"/>
    </source>
</evidence>
<dbReference type="InterPro" id="IPR032466">
    <property type="entry name" value="Metal_Hydrolase"/>
</dbReference>
<reference evidence="4" key="2">
    <citation type="submission" date="2021-01" db="EMBL/GenBank/DDBJ databases">
        <authorList>
            <person name="Mieszkin S."/>
            <person name="Pouder E."/>
            <person name="Alain K."/>
        </authorList>
    </citation>
    <scope>NUCLEOTIDE SEQUENCE</scope>
    <source>
        <strain evidence="4">HW T2.11</strain>
    </source>
</reference>
<proteinExistence type="inferred from homology"/>
<dbReference type="EMBL" id="JAESVB010000004">
    <property type="protein sequence ID" value="MCB8875858.1"/>
    <property type="molecule type" value="Genomic_DNA"/>
</dbReference>
<dbReference type="InterPro" id="IPR011059">
    <property type="entry name" value="Metal-dep_hydrolase_composite"/>
</dbReference>
<comment type="caution">
    <text evidence="4">The sequence shown here is derived from an EMBL/GenBank/DDBJ whole genome shotgun (WGS) entry which is preliminary data.</text>
</comment>
<dbReference type="PANTHER" id="PTHR43794">
    <property type="entry name" value="AMINOHYDROLASE SSNA-RELATED"/>
    <property type="match status" value="1"/>
</dbReference>
<keyword evidence="2" id="KW-0378">Hydrolase</keyword>
<dbReference type="SUPFAM" id="SSF51338">
    <property type="entry name" value="Composite domain of metallo-dependent hydrolases"/>
    <property type="match status" value="1"/>
</dbReference>
<dbReference type="GO" id="GO:0016810">
    <property type="term" value="F:hydrolase activity, acting on carbon-nitrogen (but not peptide) bonds"/>
    <property type="evidence" value="ECO:0007669"/>
    <property type="project" value="InterPro"/>
</dbReference>
<dbReference type="Gene3D" id="2.30.40.10">
    <property type="entry name" value="Urease, subunit C, domain 1"/>
    <property type="match status" value="1"/>
</dbReference>
<dbReference type="InterPro" id="IPR050287">
    <property type="entry name" value="MTA/SAH_deaminase"/>
</dbReference>
<keyword evidence="5" id="KW-1185">Reference proteome</keyword>
<dbReference type="Pfam" id="PF01979">
    <property type="entry name" value="Amidohydro_1"/>
    <property type="match status" value="1"/>
</dbReference>
<evidence type="ECO:0000313" key="4">
    <source>
        <dbReference type="EMBL" id="MCB8875858.1"/>
    </source>
</evidence>
<evidence type="ECO:0000256" key="1">
    <source>
        <dbReference type="ARBA" id="ARBA00006745"/>
    </source>
</evidence>
<evidence type="ECO:0000256" key="2">
    <source>
        <dbReference type="ARBA" id="ARBA00022801"/>
    </source>
</evidence>
<dbReference type="SUPFAM" id="SSF51556">
    <property type="entry name" value="Metallo-dependent hydrolases"/>
    <property type="match status" value="1"/>
</dbReference>
<dbReference type="RefSeq" id="WP_227321505.1">
    <property type="nucleotide sequence ID" value="NZ_JAESVB010000004.1"/>
</dbReference>
<dbReference type="InterPro" id="IPR006680">
    <property type="entry name" value="Amidohydro-rel"/>
</dbReference>
<evidence type="ECO:0000313" key="5">
    <source>
        <dbReference type="Proteomes" id="UP000708298"/>
    </source>
</evidence>
<dbReference type="PANTHER" id="PTHR43794:SF11">
    <property type="entry name" value="AMIDOHYDROLASE-RELATED DOMAIN-CONTAINING PROTEIN"/>
    <property type="match status" value="1"/>
</dbReference>
<reference evidence="4" key="1">
    <citation type="journal article" date="2021" name="Microorganisms">
        <title>Acidisoma silvae sp. nov. and Acidisomacellulosilytica sp. nov., Two Acidophilic Bacteria Isolated from Decaying Wood, Hydrolyzing Cellulose and Producing Poly-3-hydroxybutyrate.</title>
        <authorList>
            <person name="Mieszkin S."/>
            <person name="Pouder E."/>
            <person name="Uroz S."/>
            <person name="Simon-Colin C."/>
            <person name="Alain K."/>
        </authorList>
    </citation>
    <scope>NUCLEOTIDE SEQUENCE</scope>
    <source>
        <strain evidence="4">HW T2.11</strain>
    </source>
</reference>
<name>A0A963YT36_9PROT</name>
<sequence>MSRTVIRNGMILTLDDAATYFETGRVIIKGDRIVAVEPESAPFLALPDDIVIDATDKVVMPGLVDLHFHTAIGKGYNDHMPLWEYLDECWYPLIRALDPEAAYWAAAASYMESIKSGATTINDMYRQLGALAQAAEDIGIRAVLSNDVALPEHDLDSLQDNHDAYTSLHGRANGRIQVRIGIEWLPLSSADLLREARAMANSLGAGVHVHLNESKTEVDFCLEKFGKRPTELAYECGLLGPDTVAAHCVWLDDREMQMMAETGTHISHNPNSNAKLGNGIARVPEMVGLGINVGLGHDAVECNNSADMFEVMKYASLMQRASRVDATLMPADQVLRMATRNGARALGHETGQLTAGAKADVILIDTNNAMFTPLLRDTAMHLSSHLVFAANGSVVDTSIIDGQIVMQGRRMTRIDEAQVVREANAAFRRIKDKMTVVRRAQ</sequence>
<organism evidence="4 5">
    <name type="scientific">Acidisoma silvae</name>
    <dbReference type="NCBI Taxonomy" id="2802396"/>
    <lineage>
        <taxon>Bacteria</taxon>
        <taxon>Pseudomonadati</taxon>
        <taxon>Pseudomonadota</taxon>
        <taxon>Alphaproteobacteria</taxon>
        <taxon>Acetobacterales</taxon>
        <taxon>Acidocellaceae</taxon>
        <taxon>Acidisoma</taxon>
    </lineage>
</organism>
<gene>
    <name evidence="4" type="ORF">ASILVAE211_11760</name>
</gene>